<gene>
    <name evidence="11" type="ORF">SAMN06296008_103167</name>
</gene>
<sequence length="186" mass="20330">MELLHQISFGMMILAGIIALVVSIERVIFSSVNLVRSKQVLVSVNSGESHQIEDHLKNDAVSHMVAEIIKIKAQNLNPNVYQDRIEAAYLEAKDVLCSRLWILDTVVTAAPLMGLLGTIFGIVDTFLALSKSGMSDPSSVSSGIGTALYATALGISIALLCLLIFNFLNDRNERIIENLKMFILRA</sequence>
<evidence type="ECO:0000256" key="4">
    <source>
        <dbReference type="ARBA" id="ARBA00022692"/>
    </source>
</evidence>
<protein>
    <submittedName>
        <fullName evidence="11">Outer membrane transport energization protein ExbB</fullName>
    </submittedName>
</protein>
<evidence type="ECO:0000256" key="9">
    <source>
        <dbReference type="SAM" id="Phobius"/>
    </source>
</evidence>
<dbReference type="PANTHER" id="PTHR30625">
    <property type="entry name" value="PROTEIN TOLQ"/>
    <property type="match status" value="1"/>
</dbReference>
<evidence type="ECO:0000256" key="7">
    <source>
        <dbReference type="ARBA" id="ARBA00023136"/>
    </source>
</evidence>
<dbReference type="OrthoDB" id="4045at2"/>
<keyword evidence="6 9" id="KW-1133">Transmembrane helix</keyword>
<evidence type="ECO:0000256" key="3">
    <source>
        <dbReference type="ARBA" id="ARBA00022475"/>
    </source>
</evidence>
<organism evidence="11 12">
    <name type="scientific">Polynucleobacter kasalickyi</name>
    <dbReference type="NCBI Taxonomy" id="1938817"/>
    <lineage>
        <taxon>Bacteria</taxon>
        <taxon>Pseudomonadati</taxon>
        <taxon>Pseudomonadota</taxon>
        <taxon>Betaproteobacteria</taxon>
        <taxon>Burkholderiales</taxon>
        <taxon>Burkholderiaceae</taxon>
        <taxon>Polynucleobacter</taxon>
    </lineage>
</organism>
<feature type="transmembrane region" description="Helical" evidence="9">
    <location>
        <begin position="100"/>
        <end position="123"/>
    </location>
</feature>
<keyword evidence="4 9" id="KW-0812">Transmembrane</keyword>
<evidence type="ECO:0000313" key="11">
    <source>
        <dbReference type="EMBL" id="SMC36971.1"/>
    </source>
</evidence>
<evidence type="ECO:0000256" key="8">
    <source>
        <dbReference type="RuleBase" id="RU004057"/>
    </source>
</evidence>
<dbReference type="Pfam" id="PF01618">
    <property type="entry name" value="MotA_ExbB"/>
    <property type="match status" value="1"/>
</dbReference>
<dbReference type="GO" id="GO:0017038">
    <property type="term" value="P:protein import"/>
    <property type="evidence" value="ECO:0007669"/>
    <property type="project" value="TreeGrafter"/>
</dbReference>
<evidence type="ECO:0000256" key="2">
    <source>
        <dbReference type="ARBA" id="ARBA00022448"/>
    </source>
</evidence>
<keyword evidence="3" id="KW-1003">Cell membrane</keyword>
<keyword evidence="2 8" id="KW-0813">Transport</keyword>
<evidence type="ECO:0000259" key="10">
    <source>
        <dbReference type="Pfam" id="PF01618"/>
    </source>
</evidence>
<dbReference type="InterPro" id="IPR002898">
    <property type="entry name" value="MotA_ExbB_proton_chnl"/>
</dbReference>
<dbReference type="STRING" id="1938817.SAMN06296008_103167"/>
<keyword evidence="7 9" id="KW-0472">Membrane</keyword>
<evidence type="ECO:0000256" key="1">
    <source>
        <dbReference type="ARBA" id="ARBA00004651"/>
    </source>
</evidence>
<feature type="domain" description="MotA/TolQ/ExbB proton channel" evidence="10">
    <location>
        <begin position="65"/>
        <end position="180"/>
    </location>
</feature>
<keyword evidence="5 8" id="KW-0653">Protein transport</keyword>
<evidence type="ECO:0000256" key="5">
    <source>
        <dbReference type="ARBA" id="ARBA00022927"/>
    </source>
</evidence>
<proteinExistence type="inferred from homology"/>
<accession>A0A1W1YMF6</accession>
<comment type="subcellular location">
    <subcellularLocation>
        <location evidence="1">Cell membrane</location>
        <topology evidence="1">Multi-pass membrane protein</topology>
    </subcellularLocation>
    <subcellularLocation>
        <location evidence="8">Membrane</location>
        <topology evidence="8">Multi-pass membrane protein</topology>
    </subcellularLocation>
</comment>
<evidence type="ECO:0000256" key="6">
    <source>
        <dbReference type="ARBA" id="ARBA00022989"/>
    </source>
</evidence>
<dbReference type="AlphaFoldDB" id="A0A1W1YMF6"/>
<feature type="transmembrane region" description="Helical" evidence="9">
    <location>
        <begin position="143"/>
        <end position="168"/>
    </location>
</feature>
<comment type="similarity">
    <text evidence="8">Belongs to the exbB/tolQ family.</text>
</comment>
<dbReference type="GO" id="GO:0005886">
    <property type="term" value="C:plasma membrane"/>
    <property type="evidence" value="ECO:0007669"/>
    <property type="project" value="UniProtKB-SubCell"/>
</dbReference>
<dbReference type="InterPro" id="IPR050790">
    <property type="entry name" value="ExbB/TolQ_transport"/>
</dbReference>
<evidence type="ECO:0000313" key="12">
    <source>
        <dbReference type="Proteomes" id="UP000192708"/>
    </source>
</evidence>
<keyword evidence="12" id="KW-1185">Reference proteome</keyword>
<dbReference type="PANTHER" id="PTHR30625:SF15">
    <property type="entry name" value="BIOPOLYMER TRANSPORT PROTEIN EXBB"/>
    <property type="match status" value="1"/>
</dbReference>
<dbReference type="Proteomes" id="UP000192708">
    <property type="component" value="Unassembled WGS sequence"/>
</dbReference>
<reference evidence="11 12" key="1">
    <citation type="submission" date="2017-04" db="EMBL/GenBank/DDBJ databases">
        <authorList>
            <person name="Afonso C.L."/>
            <person name="Miller P.J."/>
            <person name="Scott M.A."/>
            <person name="Spackman E."/>
            <person name="Goraichik I."/>
            <person name="Dimitrov K.M."/>
            <person name="Suarez D.L."/>
            <person name="Swayne D.E."/>
        </authorList>
    </citation>
    <scope>NUCLEOTIDE SEQUENCE [LARGE SCALE GENOMIC DNA]</scope>
    <source>
        <strain evidence="11 12">VK13</strain>
    </source>
</reference>
<feature type="transmembrane region" description="Helical" evidence="9">
    <location>
        <begin position="6"/>
        <end position="29"/>
    </location>
</feature>
<dbReference type="EMBL" id="FWXJ01000003">
    <property type="protein sequence ID" value="SMC36971.1"/>
    <property type="molecule type" value="Genomic_DNA"/>
</dbReference>
<name>A0A1W1YMF6_9BURK</name>
<dbReference type="RefSeq" id="WP_084282884.1">
    <property type="nucleotide sequence ID" value="NZ_FWXJ01000003.1"/>
</dbReference>